<dbReference type="InterPro" id="IPR010607">
    <property type="entry name" value="DUF1194"/>
</dbReference>
<dbReference type="CDD" id="cd00198">
    <property type="entry name" value="vWFA"/>
    <property type="match status" value="1"/>
</dbReference>
<dbReference type="InterPro" id="IPR036465">
    <property type="entry name" value="vWFA_dom_sf"/>
</dbReference>
<reference evidence="1" key="1">
    <citation type="submission" date="2021-01" db="EMBL/GenBank/DDBJ databases">
        <title>Microvirga sp.</title>
        <authorList>
            <person name="Kim M.K."/>
        </authorList>
    </citation>
    <scope>NUCLEOTIDE SEQUENCE</scope>
    <source>
        <strain evidence="1">5420S-16</strain>
    </source>
</reference>
<protein>
    <submittedName>
        <fullName evidence="1">DUF1194 domain-containing protein</fullName>
    </submittedName>
</protein>
<name>A0A936ZD32_9HYPH</name>
<gene>
    <name evidence="1" type="ORF">JKG68_16785</name>
</gene>
<evidence type="ECO:0000313" key="1">
    <source>
        <dbReference type="EMBL" id="MBL0405625.1"/>
    </source>
</evidence>
<dbReference type="Gene3D" id="3.40.50.410">
    <property type="entry name" value="von Willebrand factor, type A domain"/>
    <property type="match status" value="1"/>
</dbReference>
<comment type="caution">
    <text evidence="1">The sequence shown here is derived from an EMBL/GenBank/DDBJ whole genome shotgun (WGS) entry which is preliminary data.</text>
</comment>
<sequence>MLYPVRALLLVVLGWAAAFIPTIPASAETEVDLALVLAVDVSLSMEPDEQKLQREGFVDAFRSPEVHEAIGRGMLGRIAVTYVEWAGSGYQEVVVPWTVIEHPADGHAFAARLAGSSIQRFGYTSISGAIDFSLRQLRVSGVTPVRQVIDISGDGANNQGRIVTAARDEAVAQGITINGLPLMLKRPDGMWDIDNLDLYFRDCVIGGPGAFMIPVRERHQFAQAIKTKVVREIADWRQTQPLVQPAQAEERANCLAGELRRQQRSGS</sequence>
<dbReference type="EMBL" id="JAEQMY010000025">
    <property type="protein sequence ID" value="MBL0405625.1"/>
    <property type="molecule type" value="Genomic_DNA"/>
</dbReference>
<dbReference type="RefSeq" id="WP_202061752.1">
    <property type="nucleotide sequence ID" value="NZ_JAEQMY010000025.1"/>
</dbReference>
<proteinExistence type="predicted"/>
<dbReference type="SUPFAM" id="SSF53300">
    <property type="entry name" value="vWA-like"/>
    <property type="match status" value="1"/>
</dbReference>
<organism evidence="1 2">
    <name type="scientific">Microvirga aerilata</name>
    <dbReference type="NCBI Taxonomy" id="670292"/>
    <lineage>
        <taxon>Bacteria</taxon>
        <taxon>Pseudomonadati</taxon>
        <taxon>Pseudomonadota</taxon>
        <taxon>Alphaproteobacteria</taxon>
        <taxon>Hyphomicrobiales</taxon>
        <taxon>Methylobacteriaceae</taxon>
        <taxon>Microvirga</taxon>
    </lineage>
</organism>
<dbReference type="Pfam" id="PF06707">
    <property type="entry name" value="DUF1194"/>
    <property type="match status" value="1"/>
</dbReference>
<dbReference type="Proteomes" id="UP000605848">
    <property type="component" value="Unassembled WGS sequence"/>
</dbReference>
<accession>A0A936ZD32</accession>
<dbReference type="AlphaFoldDB" id="A0A936ZD32"/>
<keyword evidence="2" id="KW-1185">Reference proteome</keyword>
<evidence type="ECO:0000313" key="2">
    <source>
        <dbReference type="Proteomes" id="UP000605848"/>
    </source>
</evidence>